<keyword evidence="3" id="KW-1185">Reference proteome</keyword>
<dbReference type="AlphaFoldDB" id="A0A1I7V1R4"/>
<dbReference type="InterPro" id="IPR055468">
    <property type="entry name" value="DUF7040"/>
</dbReference>
<accession>A0A1I7V1R4</accession>
<dbReference type="WBParaSite" id="Csp11.Scaffold630.g21525.t2">
    <property type="protein sequence ID" value="Csp11.Scaffold630.g21525.t2"/>
    <property type="gene ID" value="Csp11.Scaffold630.g21525"/>
</dbReference>
<organism evidence="3 4">
    <name type="scientific">Caenorhabditis tropicalis</name>
    <dbReference type="NCBI Taxonomy" id="1561998"/>
    <lineage>
        <taxon>Eukaryota</taxon>
        <taxon>Metazoa</taxon>
        <taxon>Ecdysozoa</taxon>
        <taxon>Nematoda</taxon>
        <taxon>Chromadorea</taxon>
        <taxon>Rhabditida</taxon>
        <taxon>Rhabditina</taxon>
        <taxon>Rhabditomorpha</taxon>
        <taxon>Rhabditoidea</taxon>
        <taxon>Rhabditidae</taxon>
        <taxon>Peloderinae</taxon>
        <taxon>Caenorhabditis</taxon>
    </lineage>
</organism>
<evidence type="ECO:0000313" key="3">
    <source>
        <dbReference type="Proteomes" id="UP000095282"/>
    </source>
</evidence>
<reference evidence="4" key="1">
    <citation type="submission" date="2016-11" db="UniProtKB">
        <authorList>
            <consortium name="WormBaseParasite"/>
        </authorList>
    </citation>
    <scope>IDENTIFICATION</scope>
</reference>
<sequence length="403" mass="47237">MTDIGFVCEDDLDKIRVFTKSRQILELPSLSSDDCLFLSDWIEISSPVSYKKCDPVNLPHFKVWVEDGEVLVQLLVNGPNLLALPTEVVIKYEGLIWSPHLGLLRDDNYIYRTNFMGVGEVVVKYAPSGDTYFEVIRAVKWLNGQPEETDKSYMNMTPWCMETIADMALNEFHGDSCLGEWYTYLIFDSRASSTKRDKQMLKREEAGKDPWTREKTMTFFHTTASRVSKVEKVKPTKQIVCEIQQRNGMMMMKNNIEIKCTFQFKHSSLETQENRSVENWEIRKKGLRTDAHFYDFDLGRIEIYPRISEFIIEKIETFEKDLKRSDSKEYERLQNETIIVRGTVSRFTKYFANSKKYPENGLFFLKTIHTICYYRGGKVIWQDPEEKSFMELADEFSSAQIKF</sequence>
<evidence type="ECO:0000313" key="4">
    <source>
        <dbReference type="WBParaSite" id="Csp11.Scaffold630.g21525.t2"/>
    </source>
</evidence>
<name>A0A1I7V1R4_9PELO</name>
<proteinExistence type="predicted"/>
<protein>
    <submittedName>
        <fullName evidence="4">FBA_2 domain-containing protein</fullName>
    </submittedName>
</protein>
<evidence type="ECO:0000259" key="1">
    <source>
        <dbReference type="Pfam" id="PF23047"/>
    </source>
</evidence>
<dbReference type="Pfam" id="PF23047">
    <property type="entry name" value="DUF7038"/>
    <property type="match status" value="1"/>
</dbReference>
<feature type="domain" description="DUF7040" evidence="2">
    <location>
        <begin position="256"/>
        <end position="373"/>
    </location>
</feature>
<dbReference type="Pfam" id="PF23051">
    <property type="entry name" value="DUF7040"/>
    <property type="match status" value="1"/>
</dbReference>
<feature type="domain" description="DUF7038" evidence="1">
    <location>
        <begin position="67"/>
        <end position="162"/>
    </location>
</feature>
<dbReference type="InterPro" id="IPR055466">
    <property type="entry name" value="DUF7038"/>
</dbReference>
<evidence type="ECO:0000259" key="2">
    <source>
        <dbReference type="Pfam" id="PF23051"/>
    </source>
</evidence>
<dbReference type="Proteomes" id="UP000095282">
    <property type="component" value="Unplaced"/>
</dbReference>